<comment type="caution">
    <text evidence="3">The sequence shown here is derived from an EMBL/GenBank/DDBJ whole genome shotgun (WGS) entry which is preliminary data.</text>
</comment>
<keyword evidence="3" id="KW-0012">Acyltransferase</keyword>
<sequence length="214" mass="23598">MDSARPAVLTPDAPPPERIDLGDLVIRRWQRRDSEAQFQAIEASYEELHAWMPWLPERRTRAQQRDFIEAAAANWPADGNCNYGLFDSAETVLGSLGLHDRVGPATLEIGYWCHTGYTGRGVITRSVAAVTAIALVLPGVERIEIHCDVANVRSAAVPRRLGWRLERTEPRERHAPGESGRGMVWVRERGDLPVGSGDQTSRAAQDGAADPTGR</sequence>
<evidence type="ECO:0000313" key="3">
    <source>
        <dbReference type="EMBL" id="MFF3569465.1"/>
    </source>
</evidence>
<dbReference type="GO" id="GO:0016746">
    <property type="term" value="F:acyltransferase activity"/>
    <property type="evidence" value="ECO:0007669"/>
    <property type="project" value="UniProtKB-KW"/>
</dbReference>
<dbReference type="Proteomes" id="UP001601992">
    <property type="component" value="Unassembled WGS sequence"/>
</dbReference>
<dbReference type="PANTHER" id="PTHR43441:SF3">
    <property type="entry name" value="ACETYLTRANSFERASE"/>
    <property type="match status" value="1"/>
</dbReference>
<evidence type="ECO:0000256" key="1">
    <source>
        <dbReference type="SAM" id="MobiDB-lite"/>
    </source>
</evidence>
<reference evidence="3 4" key="1">
    <citation type="submission" date="2024-10" db="EMBL/GenBank/DDBJ databases">
        <title>The Natural Products Discovery Center: Release of the First 8490 Sequenced Strains for Exploring Actinobacteria Biosynthetic Diversity.</title>
        <authorList>
            <person name="Kalkreuter E."/>
            <person name="Kautsar S.A."/>
            <person name="Yang D."/>
            <person name="Bader C.D."/>
            <person name="Teijaro C.N."/>
            <person name="Fluegel L."/>
            <person name="Davis C.M."/>
            <person name="Simpson J.R."/>
            <person name="Lauterbach L."/>
            <person name="Steele A.D."/>
            <person name="Gui C."/>
            <person name="Meng S."/>
            <person name="Li G."/>
            <person name="Viehrig K."/>
            <person name="Ye F."/>
            <person name="Su P."/>
            <person name="Kiefer A.F."/>
            <person name="Nichols A."/>
            <person name="Cepeda A.J."/>
            <person name="Yan W."/>
            <person name="Fan B."/>
            <person name="Jiang Y."/>
            <person name="Adhikari A."/>
            <person name="Zheng C.-J."/>
            <person name="Schuster L."/>
            <person name="Cowan T.M."/>
            <person name="Smanski M.J."/>
            <person name="Chevrette M.G."/>
            <person name="De Carvalho L.P.S."/>
            <person name="Shen B."/>
        </authorList>
    </citation>
    <scope>NUCLEOTIDE SEQUENCE [LARGE SCALE GENOMIC DNA]</scope>
    <source>
        <strain evidence="3 4">NPDC002593</strain>
    </source>
</reference>
<feature type="region of interest" description="Disordered" evidence="1">
    <location>
        <begin position="171"/>
        <end position="214"/>
    </location>
</feature>
<dbReference type="RefSeq" id="WP_063712950.1">
    <property type="nucleotide sequence ID" value="NZ_JBIAQY010000005.1"/>
</dbReference>
<dbReference type="SUPFAM" id="SSF55729">
    <property type="entry name" value="Acyl-CoA N-acyltransferases (Nat)"/>
    <property type="match status" value="1"/>
</dbReference>
<dbReference type="InterPro" id="IPR016181">
    <property type="entry name" value="Acyl_CoA_acyltransferase"/>
</dbReference>
<accession>A0ABW6S200</accession>
<dbReference type="EC" id="2.3.-.-" evidence="3"/>
<dbReference type="PROSITE" id="PS51186">
    <property type="entry name" value="GNAT"/>
    <property type="match status" value="1"/>
</dbReference>
<dbReference type="InterPro" id="IPR000182">
    <property type="entry name" value="GNAT_dom"/>
</dbReference>
<keyword evidence="4" id="KW-1185">Reference proteome</keyword>
<keyword evidence="3" id="KW-0808">Transferase</keyword>
<protein>
    <submittedName>
        <fullName evidence="3">GNAT family N-acetyltransferase</fullName>
        <ecNumber evidence="3">2.3.-.-</ecNumber>
    </submittedName>
</protein>
<dbReference type="Pfam" id="PF13302">
    <property type="entry name" value="Acetyltransf_3"/>
    <property type="match status" value="1"/>
</dbReference>
<gene>
    <name evidence="3" type="ORF">ACFYXQ_16985</name>
</gene>
<dbReference type="PANTHER" id="PTHR43441">
    <property type="entry name" value="RIBOSOMAL-PROTEIN-SERINE ACETYLTRANSFERASE"/>
    <property type="match status" value="1"/>
</dbReference>
<name>A0ABW6S200_9NOCA</name>
<feature type="domain" description="N-acetyltransferase" evidence="2">
    <location>
        <begin position="36"/>
        <end position="191"/>
    </location>
</feature>
<dbReference type="EMBL" id="JBIAQY010000005">
    <property type="protein sequence ID" value="MFF3569465.1"/>
    <property type="molecule type" value="Genomic_DNA"/>
</dbReference>
<evidence type="ECO:0000259" key="2">
    <source>
        <dbReference type="PROSITE" id="PS51186"/>
    </source>
</evidence>
<dbReference type="InterPro" id="IPR051908">
    <property type="entry name" value="Ribosomal_N-acetyltransferase"/>
</dbReference>
<organism evidence="3 4">
    <name type="scientific">Nocardia jiangxiensis</name>
    <dbReference type="NCBI Taxonomy" id="282685"/>
    <lineage>
        <taxon>Bacteria</taxon>
        <taxon>Bacillati</taxon>
        <taxon>Actinomycetota</taxon>
        <taxon>Actinomycetes</taxon>
        <taxon>Mycobacteriales</taxon>
        <taxon>Nocardiaceae</taxon>
        <taxon>Nocardia</taxon>
    </lineage>
</organism>
<dbReference type="Gene3D" id="3.40.630.30">
    <property type="match status" value="1"/>
</dbReference>
<evidence type="ECO:0000313" key="4">
    <source>
        <dbReference type="Proteomes" id="UP001601992"/>
    </source>
</evidence>
<proteinExistence type="predicted"/>